<evidence type="ECO:0008006" key="5">
    <source>
        <dbReference type="Google" id="ProtNLM"/>
    </source>
</evidence>
<evidence type="ECO:0000256" key="2">
    <source>
        <dbReference type="SAM" id="SignalP"/>
    </source>
</evidence>
<accession>A0A1H2LIJ7</accession>
<evidence type="ECO:0000313" key="3">
    <source>
        <dbReference type="EMBL" id="SDU80634.1"/>
    </source>
</evidence>
<evidence type="ECO:0000256" key="1">
    <source>
        <dbReference type="SAM" id="MobiDB-lite"/>
    </source>
</evidence>
<dbReference type="Proteomes" id="UP000182977">
    <property type="component" value="Chromosome I"/>
</dbReference>
<dbReference type="EMBL" id="LT629791">
    <property type="protein sequence ID" value="SDU80634.1"/>
    <property type="molecule type" value="Genomic_DNA"/>
</dbReference>
<sequence>MFGRQRFAVLSVAVAAAVVLLAACGGGDGSEPEPAPSGGTTTQPSITAPPTLTPEEQAEADIQATFEDLIADRDAFYSNAGDYVLADVATNSPATEWNVTGQAELEMSNWTVLWRQGGLEQTSSILVAAHEISSIEVAEAEGQADLAVSVACLDMTSLGYVAVDAASADLTYEPDQYQSWEMTWIFFPTASPEAGVDDGGWYVRTVEVSRNAPC</sequence>
<feature type="compositionally biased region" description="Polar residues" evidence="1">
    <location>
        <begin position="38"/>
        <end position="50"/>
    </location>
</feature>
<name>A0A1H2LIJ7_9ACTN</name>
<feature type="region of interest" description="Disordered" evidence="1">
    <location>
        <begin position="27"/>
        <end position="52"/>
    </location>
</feature>
<protein>
    <recommendedName>
        <fullName evidence="5">Lipoprotein</fullName>
    </recommendedName>
</protein>
<dbReference type="AlphaFoldDB" id="A0A1H2LIJ7"/>
<dbReference type="STRING" id="419479.SAMN04488563_6198"/>
<proteinExistence type="predicted"/>
<keyword evidence="4" id="KW-1185">Reference proteome</keyword>
<dbReference type="PROSITE" id="PS51257">
    <property type="entry name" value="PROKAR_LIPOPROTEIN"/>
    <property type="match status" value="1"/>
</dbReference>
<feature type="signal peptide" evidence="2">
    <location>
        <begin position="1"/>
        <end position="22"/>
    </location>
</feature>
<gene>
    <name evidence="3" type="ORF">SAMN04488563_6198</name>
</gene>
<keyword evidence="2" id="KW-0732">Signal</keyword>
<reference evidence="4" key="1">
    <citation type="submission" date="2016-10" db="EMBL/GenBank/DDBJ databases">
        <authorList>
            <person name="Varghese N."/>
            <person name="Submissions S."/>
        </authorList>
    </citation>
    <scope>NUCLEOTIDE SEQUENCE [LARGE SCALE GENOMIC DNA]</scope>
    <source>
        <strain evidence="4">DSM 45079</strain>
    </source>
</reference>
<feature type="chain" id="PRO_5039135597" description="Lipoprotein" evidence="2">
    <location>
        <begin position="23"/>
        <end position="214"/>
    </location>
</feature>
<evidence type="ECO:0000313" key="4">
    <source>
        <dbReference type="Proteomes" id="UP000182977"/>
    </source>
</evidence>
<organism evidence="3 4">
    <name type="scientific">Jiangella alkaliphila</name>
    <dbReference type="NCBI Taxonomy" id="419479"/>
    <lineage>
        <taxon>Bacteria</taxon>
        <taxon>Bacillati</taxon>
        <taxon>Actinomycetota</taxon>
        <taxon>Actinomycetes</taxon>
        <taxon>Jiangellales</taxon>
        <taxon>Jiangellaceae</taxon>
        <taxon>Jiangella</taxon>
    </lineage>
</organism>